<gene>
    <name evidence="1" type="ORF">Q644_25605</name>
</gene>
<name>U4VCZ8_9HYPH</name>
<dbReference type="InterPro" id="IPR050563">
    <property type="entry name" value="4-hydroxybenzoyl-CoA_TE"/>
</dbReference>
<evidence type="ECO:0000313" key="2">
    <source>
        <dbReference type="Proteomes" id="UP000016842"/>
    </source>
</evidence>
<dbReference type="Proteomes" id="UP000016842">
    <property type="component" value="Unassembled WGS sequence"/>
</dbReference>
<dbReference type="EMBL" id="ASXJ01000267">
    <property type="protein sequence ID" value="ERM00646.1"/>
    <property type="molecule type" value="Genomic_DNA"/>
</dbReference>
<dbReference type="GO" id="GO:0047617">
    <property type="term" value="F:fatty acyl-CoA hydrolase activity"/>
    <property type="evidence" value="ECO:0007669"/>
    <property type="project" value="TreeGrafter"/>
</dbReference>
<dbReference type="CDD" id="cd00586">
    <property type="entry name" value="4HBT"/>
    <property type="match status" value="1"/>
</dbReference>
<dbReference type="SUPFAM" id="SSF54637">
    <property type="entry name" value="Thioesterase/thiol ester dehydrase-isomerase"/>
    <property type="match status" value="1"/>
</dbReference>
<dbReference type="Gene3D" id="3.10.129.10">
    <property type="entry name" value="Hotdog Thioesterase"/>
    <property type="match status" value="1"/>
</dbReference>
<proteinExistence type="predicted"/>
<protein>
    <submittedName>
        <fullName evidence="1">Uncharacterized protein</fullName>
    </submittedName>
</protein>
<dbReference type="InterPro" id="IPR029069">
    <property type="entry name" value="HotDog_dom_sf"/>
</dbReference>
<dbReference type="PANTHER" id="PTHR31793">
    <property type="entry name" value="4-HYDROXYBENZOYL-COA THIOESTERASE FAMILY MEMBER"/>
    <property type="match status" value="1"/>
</dbReference>
<dbReference type="PANTHER" id="PTHR31793:SF2">
    <property type="entry name" value="BLR1345 PROTEIN"/>
    <property type="match status" value="1"/>
</dbReference>
<dbReference type="AlphaFoldDB" id="U4VCZ8"/>
<sequence length="206" mass="23014">MIPEWIDYNGHMTEHRYLDVFGQATDRFLAHIGVDDAYLKSGHSYYTVETHIMHRGEAKAGDELHVETQLLSFDEKRAHVFHSLRRGDAEIASAEQMLLHVDSKAGKAVAAKPGIREALSGCSIPIRRCRHRLPSVGMSGYAADTAAFELQHFQQKCVAVPRFLVKWNCSKSHPAGGGGFYSAACRSEQRKLRPPNRLPLFASLDI</sequence>
<organism evidence="1 2">
    <name type="scientific">Brucella intermedia 229E</name>
    <dbReference type="NCBI Taxonomy" id="1337887"/>
    <lineage>
        <taxon>Bacteria</taxon>
        <taxon>Pseudomonadati</taxon>
        <taxon>Pseudomonadota</taxon>
        <taxon>Alphaproteobacteria</taxon>
        <taxon>Hyphomicrobiales</taxon>
        <taxon>Brucellaceae</taxon>
        <taxon>Brucella/Ochrobactrum group</taxon>
        <taxon>Brucella</taxon>
    </lineage>
</organism>
<comment type="caution">
    <text evidence="1">The sequence shown here is derived from an EMBL/GenBank/DDBJ whole genome shotgun (WGS) entry which is preliminary data.</text>
</comment>
<dbReference type="Pfam" id="PF13279">
    <property type="entry name" value="4HBT_2"/>
    <property type="match status" value="1"/>
</dbReference>
<evidence type="ECO:0000313" key="1">
    <source>
        <dbReference type="EMBL" id="ERM00646.1"/>
    </source>
</evidence>
<reference evidence="1 2" key="1">
    <citation type="journal article" date="2014" name="FEMS Microbiol. Lett.">
        <title>Genome sequencing analysis reveals virulence-related gene content of Ochrobactrum intermedium strain 229E, a urease-positive strain isolated from the human gastric niche.</title>
        <authorList>
            <person name="Kulkarni G.J."/>
            <person name="Shetty S."/>
            <person name="Dharne M.S."/>
            <person name="Shouche Y.S."/>
        </authorList>
    </citation>
    <scope>NUCLEOTIDE SEQUENCE [LARGE SCALE GENOMIC DNA]</scope>
    <source>
        <strain evidence="1 2">229E</strain>
    </source>
</reference>
<accession>U4VCZ8</accession>
<dbReference type="PATRIC" id="fig|1337887.3.peg.4086"/>